<dbReference type="SMART" id="SM01397">
    <property type="entry name" value="Ribosomal_S3Ae"/>
    <property type="match status" value="1"/>
</dbReference>
<protein>
    <recommendedName>
        <fullName evidence="4">Small ribosomal subunit protein eS1</fullName>
    </recommendedName>
</protein>
<dbReference type="InterPro" id="IPR027500">
    <property type="entry name" value="Ribosomal_eS1_euk"/>
</dbReference>
<keyword evidence="3 4" id="KW-0687">Ribonucleoprotein</keyword>
<dbReference type="RefSeq" id="XP_005707379.1">
    <property type="nucleotide sequence ID" value="XM_005707322.1"/>
</dbReference>
<evidence type="ECO:0000313" key="6">
    <source>
        <dbReference type="EMBL" id="EME30859.1"/>
    </source>
</evidence>
<dbReference type="GeneID" id="17089554"/>
<evidence type="ECO:0000256" key="1">
    <source>
        <dbReference type="ARBA" id="ARBA00022490"/>
    </source>
</evidence>
<keyword evidence="1 4" id="KW-0963">Cytoplasm</keyword>
<accession>M2Y4T6</accession>
<evidence type="ECO:0000256" key="4">
    <source>
        <dbReference type="HAMAP-Rule" id="MF_03122"/>
    </source>
</evidence>
<dbReference type="HAMAP" id="MF_03122">
    <property type="entry name" value="Ribosomal_eS1_euk"/>
    <property type="match status" value="1"/>
</dbReference>
<dbReference type="EMBL" id="KB454496">
    <property type="protein sequence ID" value="EME30859.1"/>
    <property type="molecule type" value="Genomic_DNA"/>
</dbReference>
<dbReference type="Proteomes" id="UP000030680">
    <property type="component" value="Unassembled WGS sequence"/>
</dbReference>
<reference evidence="7" key="1">
    <citation type="journal article" date="2013" name="Science">
        <title>Gene transfer from bacteria and archaea facilitated evolution of an extremophilic eukaryote.</title>
        <authorList>
            <person name="Schonknecht G."/>
            <person name="Chen W.H."/>
            <person name="Ternes C.M."/>
            <person name="Barbier G.G."/>
            <person name="Shrestha R.P."/>
            <person name="Stanke M."/>
            <person name="Brautigam A."/>
            <person name="Baker B.J."/>
            <person name="Banfield J.F."/>
            <person name="Garavito R.M."/>
            <person name="Carr K."/>
            <person name="Wilkerson C."/>
            <person name="Rensing S.A."/>
            <person name="Gagneul D."/>
            <person name="Dickenson N.E."/>
            <person name="Oesterhelt C."/>
            <person name="Lercher M.J."/>
            <person name="Weber A.P."/>
        </authorList>
    </citation>
    <scope>NUCLEOTIDE SEQUENCE [LARGE SCALE GENOMIC DNA]</scope>
    <source>
        <strain evidence="7">074W</strain>
    </source>
</reference>
<organism evidence="6 7">
    <name type="scientific">Galdieria sulphuraria</name>
    <name type="common">Red alga</name>
    <dbReference type="NCBI Taxonomy" id="130081"/>
    <lineage>
        <taxon>Eukaryota</taxon>
        <taxon>Rhodophyta</taxon>
        <taxon>Bangiophyceae</taxon>
        <taxon>Galdieriales</taxon>
        <taxon>Galdieriaceae</taxon>
        <taxon>Galdieria</taxon>
    </lineage>
</organism>
<comment type="subunit">
    <text evidence="4">Component of the small ribosomal subunit. Mature ribosomes consist of a small (40S) and a large (60S) subunit. The 40S subunit contains about 33 different proteins and 1 molecule of RNA (18S). The 60S subunit contains about 49 different proteins and 3 molecules of RNA (25S, 5.8S and 5S).</text>
</comment>
<dbReference type="OrthoDB" id="9834376at2759"/>
<dbReference type="EMBL" id="KB454496">
    <property type="protein sequence ID" value="EME30858.1"/>
    <property type="molecule type" value="Genomic_DNA"/>
</dbReference>
<evidence type="ECO:0000256" key="3">
    <source>
        <dbReference type="ARBA" id="ARBA00023274"/>
    </source>
</evidence>
<feature type="region of interest" description="Disordered" evidence="5">
    <location>
        <begin position="241"/>
        <end position="263"/>
    </location>
</feature>
<dbReference type="RefSeq" id="XP_005707378.1">
    <property type="nucleotide sequence ID" value="XM_005707321.1"/>
</dbReference>
<dbReference type="Pfam" id="PF01015">
    <property type="entry name" value="Ribosomal_S3Ae"/>
    <property type="match status" value="1"/>
</dbReference>
<evidence type="ECO:0000256" key="5">
    <source>
        <dbReference type="SAM" id="MobiDB-lite"/>
    </source>
</evidence>
<gene>
    <name evidence="6" type="ORF">Gasu_18730</name>
</gene>
<dbReference type="InterPro" id="IPR001593">
    <property type="entry name" value="Ribosomal_eS1"/>
</dbReference>
<proteinExistence type="inferred from homology"/>
<evidence type="ECO:0000313" key="7">
    <source>
        <dbReference type="Proteomes" id="UP000030680"/>
    </source>
</evidence>
<dbReference type="OMA" id="TRFKGHE"/>
<reference evidence="6" key="2">
    <citation type="journal article" date="2013" name="Science">
        <title>Gene Transfer from Bacteria and Archaea Facilitated Evolution of an Extremophilic Eukaryote.</title>
        <authorList>
            <person name="Schoenknecht G."/>
            <person name="Chen W.-H."/>
            <person name="Ternes C.M."/>
            <person name="Barbier G.G."/>
            <person name="Shrestha R.P."/>
            <person name="Stanke M."/>
            <person name="Brautigam A."/>
            <person name="Baker B.J."/>
            <person name="Banfield J.F."/>
            <person name="Garavito R.M."/>
            <person name="Carr K."/>
            <person name="Wilkerson C."/>
            <person name="Rensing S.A."/>
            <person name="Gagneul D."/>
            <person name="Dickenson N.E."/>
            <person name="Oesterhelt C."/>
            <person name="Lercher M.J."/>
            <person name="Weber A.P.M."/>
        </authorList>
    </citation>
    <scope>NUCLEOTIDE SEQUENCE</scope>
    <source>
        <strain evidence="6">074W</strain>
    </source>
</reference>
<dbReference type="GO" id="GO:0003735">
    <property type="term" value="F:structural constituent of ribosome"/>
    <property type="evidence" value="ECO:0007669"/>
    <property type="project" value="UniProtKB-UniRule"/>
</dbReference>
<feature type="initiator methionine" description="Removed" evidence="4">
    <location>
        <position position="1"/>
    </location>
</feature>
<dbReference type="eggNOG" id="KOG1628">
    <property type="taxonomic scope" value="Eukaryota"/>
</dbReference>
<dbReference type="GO" id="GO:0022627">
    <property type="term" value="C:cytosolic small ribosomal subunit"/>
    <property type="evidence" value="ECO:0007669"/>
    <property type="project" value="UniProtKB-UniRule"/>
</dbReference>
<dbReference type="Gramene" id="EME30858">
    <property type="protein sequence ID" value="EME30858"/>
    <property type="gene ID" value="Gasu_18730"/>
</dbReference>
<dbReference type="KEGG" id="gsl:Gasu_18730"/>
<keyword evidence="7" id="KW-1185">Reference proteome</keyword>
<dbReference type="STRING" id="130081.M2Y4T6"/>
<name>M2Y4T6_GALSU</name>
<dbReference type="AlphaFoldDB" id="M2Y4T6"/>
<dbReference type="Gramene" id="EME30859">
    <property type="protein sequence ID" value="EME30859"/>
    <property type="gene ID" value="Gasu_18730"/>
</dbReference>
<comment type="similarity">
    <text evidence="4">Belongs to the eukaryotic ribosomal protein eS1 family.</text>
</comment>
<evidence type="ECO:0000256" key="2">
    <source>
        <dbReference type="ARBA" id="ARBA00022980"/>
    </source>
</evidence>
<sequence length="263" mass="30075">MAIGKNKRLSKKGKGLKKRLTDPFLRKEWYDIKAPAMFSQRQVGKTLVTKTTGTKIAADSLKGRVYDVCLADLSSNKDESLAYRKIRLRCEEVEGRNCLTNFYGMDFARDKLCGLIRKWQSLIEAHVDVKTTDGYLLRLFCIGFTKRRKGQVKKTCYAQTSKIRAIRKKMTEIMVREASSCELKELVHKFIPETIGSDIEKACASIFPLQNVHIRKVKMLRAPRLDIAKLMELHTESGIEEDAGMKVERPLEETTERTEIPGL</sequence>
<keyword evidence="2 4" id="KW-0689">Ribosomal protein</keyword>
<dbReference type="PANTHER" id="PTHR11830">
    <property type="entry name" value="40S RIBOSOMAL PROTEIN S3A"/>
    <property type="match status" value="1"/>
</dbReference>
<dbReference type="GO" id="GO:0006412">
    <property type="term" value="P:translation"/>
    <property type="evidence" value="ECO:0007669"/>
    <property type="project" value="UniProtKB-UniRule"/>
</dbReference>
<comment type="subcellular location">
    <subcellularLocation>
        <location evidence="4">Cytoplasm</location>
    </subcellularLocation>
</comment>